<keyword evidence="4 7" id="KW-0812">Transmembrane</keyword>
<name>A0A1H3TNG2_9ACTN</name>
<evidence type="ECO:0000256" key="7">
    <source>
        <dbReference type="SAM" id="Phobius"/>
    </source>
</evidence>
<comment type="subcellular location">
    <subcellularLocation>
        <location evidence="1">Cell membrane</location>
        <topology evidence="1">Multi-pass membrane protein</topology>
    </subcellularLocation>
</comment>
<evidence type="ECO:0000256" key="1">
    <source>
        <dbReference type="ARBA" id="ARBA00004651"/>
    </source>
</evidence>
<dbReference type="Pfam" id="PF05977">
    <property type="entry name" value="MFS_3"/>
    <property type="match status" value="1"/>
</dbReference>
<gene>
    <name evidence="9" type="ORF">SAMN05421684_6111</name>
</gene>
<feature type="transmembrane region" description="Helical" evidence="7">
    <location>
        <begin position="77"/>
        <end position="96"/>
    </location>
</feature>
<evidence type="ECO:0000256" key="2">
    <source>
        <dbReference type="ARBA" id="ARBA00022448"/>
    </source>
</evidence>
<dbReference type="RefSeq" id="WP_176985145.1">
    <property type="nucleotide sequence ID" value="NZ_BOND01000001.1"/>
</dbReference>
<keyword evidence="6 7" id="KW-0472">Membrane</keyword>
<dbReference type="InterPro" id="IPR020846">
    <property type="entry name" value="MFS_dom"/>
</dbReference>
<feature type="transmembrane region" description="Helical" evidence="7">
    <location>
        <begin position="311"/>
        <end position="330"/>
    </location>
</feature>
<evidence type="ECO:0000313" key="9">
    <source>
        <dbReference type="EMBL" id="SDZ51812.1"/>
    </source>
</evidence>
<reference evidence="10" key="1">
    <citation type="submission" date="2016-10" db="EMBL/GenBank/DDBJ databases">
        <authorList>
            <person name="Varghese N."/>
            <person name="Submissions S."/>
        </authorList>
    </citation>
    <scope>NUCLEOTIDE SEQUENCE [LARGE SCALE GENOMIC DNA]</scope>
    <source>
        <strain evidence="10">DSM 44718</strain>
    </source>
</reference>
<evidence type="ECO:0000256" key="3">
    <source>
        <dbReference type="ARBA" id="ARBA00022475"/>
    </source>
</evidence>
<organism evidence="9 10">
    <name type="scientific">Asanoa ishikariensis</name>
    <dbReference type="NCBI Taxonomy" id="137265"/>
    <lineage>
        <taxon>Bacteria</taxon>
        <taxon>Bacillati</taxon>
        <taxon>Actinomycetota</taxon>
        <taxon>Actinomycetes</taxon>
        <taxon>Micromonosporales</taxon>
        <taxon>Micromonosporaceae</taxon>
        <taxon>Asanoa</taxon>
    </lineage>
</organism>
<feature type="transmembrane region" description="Helical" evidence="7">
    <location>
        <begin position="288"/>
        <end position="305"/>
    </location>
</feature>
<dbReference type="STRING" id="137265.SAMN05421684_6111"/>
<sequence length="412" mass="42716">MFQARLLRNRRFLSLWAGDSVALVGVSGVRIAYPLMALAVTGDPAVAGWVTVALTLPALLFHVPAGVLADAVNRRQLMLACQVVGLLGTLTIVLAAGRDLAWVVPLLVGAAFVEGTAYVFFSTAEVAAVRDAVDDADLPAALSYLEAEYPIGNLAGRVLGATLFGVARWAPFAFNAVSYLVSIVALAVLPKHVFAARPAASGSAPFWERMAEGLRWTWSVPFLRVAMLTNAFTNLVFQVVILLVIVVGEARGYPPWMVGVILAAAGAGGLAGAIVAPRLYRNTNPRTLLLSCVWAWTVAIGVIAMTKHPVLLGTAWGAVGVFGTIVSVVVGMTRVRTVPDAALARVLGATAVFTDGAVALGALCAGYLLATLGADVSGWVLFGGMVVAALLCSRFLGPVSVGNATPALKGAS</sequence>
<feature type="transmembrane region" description="Helical" evidence="7">
    <location>
        <begin position="253"/>
        <end position="276"/>
    </location>
</feature>
<accession>A0A1H3TNG2</accession>
<evidence type="ECO:0000256" key="5">
    <source>
        <dbReference type="ARBA" id="ARBA00022989"/>
    </source>
</evidence>
<feature type="transmembrane region" description="Helical" evidence="7">
    <location>
        <begin position="102"/>
        <end position="121"/>
    </location>
</feature>
<dbReference type="Gene3D" id="1.20.1250.20">
    <property type="entry name" value="MFS general substrate transporter like domains"/>
    <property type="match status" value="1"/>
</dbReference>
<dbReference type="Proteomes" id="UP000199632">
    <property type="component" value="Unassembled WGS sequence"/>
</dbReference>
<feature type="transmembrane region" description="Helical" evidence="7">
    <location>
        <begin position="376"/>
        <end position="396"/>
    </location>
</feature>
<dbReference type="InterPro" id="IPR010290">
    <property type="entry name" value="TM_effector"/>
</dbReference>
<evidence type="ECO:0000256" key="6">
    <source>
        <dbReference type="ARBA" id="ARBA00023136"/>
    </source>
</evidence>
<dbReference type="EMBL" id="FNQB01000003">
    <property type="protein sequence ID" value="SDZ51812.1"/>
    <property type="molecule type" value="Genomic_DNA"/>
</dbReference>
<dbReference type="PANTHER" id="PTHR23513">
    <property type="entry name" value="INTEGRAL MEMBRANE EFFLUX PROTEIN-RELATED"/>
    <property type="match status" value="1"/>
</dbReference>
<evidence type="ECO:0000256" key="4">
    <source>
        <dbReference type="ARBA" id="ARBA00022692"/>
    </source>
</evidence>
<dbReference type="InterPro" id="IPR036259">
    <property type="entry name" value="MFS_trans_sf"/>
</dbReference>
<dbReference type="AlphaFoldDB" id="A0A1H3TNG2"/>
<feature type="transmembrane region" description="Helical" evidence="7">
    <location>
        <begin position="342"/>
        <end position="370"/>
    </location>
</feature>
<dbReference type="PROSITE" id="PS50850">
    <property type="entry name" value="MFS"/>
    <property type="match status" value="1"/>
</dbReference>
<dbReference type="PANTHER" id="PTHR23513:SF6">
    <property type="entry name" value="MAJOR FACILITATOR SUPERFAMILY ASSOCIATED DOMAIN-CONTAINING PROTEIN"/>
    <property type="match status" value="1"/>
</dbReference>
<feature type="domain" description="Major facilitator superfamily (MFS) profile" evidence="8">
    <location>
        <begin position="1"/>
        <end position="401"/>
    </location>
</feature>
<dbReference type="GO" id="GO:0022857">
    <property type="term" value="F:transmembrane transporter activity"/>
    <property type="evidence" value="ECO:0007669"/>
    <property type="project" value="InterPro"/>
</dbReference>
<keyword evidence="2" id="KW-0813">Transport</keyword>
<keyword evidence="5 7" id="KW-1133">Transmembrane helix</keyword>
<keyword evidence="3" id="KW-1003">Cell membrane</keyword>
<feature type="transmembrane region" description="Helical" evidence="7">
    <location>
        <begin position="45"/>
        <end position="65"/>
    </location>
</feature>
<protein>
    <submittedName>
        <fullName evidence="9">Predicted arabinose efflux permease, MFS family</fullName>
    </submittedName>
</protein>
<feature type="transmembrane region" description="Helical" evidence="7">
    <location>
        <begin position="225"/>
        <end position="247"/>
    </location>
</feature>
<dbReference type="SUPFAM" id="SSF103473">
    <property type="entry name" value="MFS general substrate transporter"/>
    <property type="match status" value="1"/>
</dbReference>
<dbReference type="GO" id="GO:0005886">
    <property type="term" value="C:plasma membrane"/>
    <property type="evidence" value="ECO:0007669"/>
    <property type="project" value="UniProtKB-SubCell"/>
</dbReference>
<feature type="transmembrane region" description="Helical" evidence="7">
    <location>
        <begin position="12"/>
        <end position="33"/>
    </location>
</feature>
<evidence type="ECO:0000259" key="8">
    <source>
        <dbReference type="PROSITE" id="PS50850"/>
    </source>
</evidence>
<evidence type="ECO:0000313" key="10">
    <source>
        <dbReference type="Proteomes" id="UP000199632"/>
    </source>
</evidence>
<dbReference type="CDD" id="cd06173">
    <property type="entry name" value="MFS_MefA_like"/>
    <property type="match status" value="1"/>
</dbReference>
<keyword evidence="10" id="KW-1185">Reference proteome</keyword>
<proteinExistence type="predicted"/>